<name>A0A560G1G6_9PROT</name>
<organism evidence="2 3">
    <name type="scientific">Nitrospirillum amazonense</name>
    <dbReference type="NCBI Taxonomy" id="28077"/>
    <lineage>
        <taxon>Bacteria</taxon>
        <taxon>Pseudomonadati</taxon>
        <taxon>Pseudomonadota</taxon>
        <taxon>Alphaproteobacteria</taxon>
        <taxon>Rhodospirillales</taxon>
        <taxon>Azospirillaceae</taxon>
        <taxon>Nitrospirillum</taxon>
    </lineage>
</organism>
<gene>
    <name evidence="2" type="ORF">FBZ88_106152</name>
</gene>
<sequence length="84" mass="8936">MRRLATALIAAVLLASPAALAGEGKHYSDPAAAAKVCKSPVVWVNPNSQIYHLPSSRYYGTTKDGYYMCQKAAEAAGNRQAEGH</sequence>
<evidence type="ECO:0000313" key="3">
    <source>
        <dbReference type="Proteomes" id="UP000316545"/>
    </source>
</evidence>
<dbReference type="Proteomes" id="UP000316545">
    <property type="component" value="Unassembled WGS sequence"/>
</dbReference>
<feature type="chain" id="PRO_5021754341" description="Secreted protein" evidence="1">
    <location>
        <begin position="22"/>
        <end position="84"/>
    </location>
</feature>
<comment type="caution">
    <text evidence="2">The sequence shown here is derived from an EMBL/GenBank/DDBJ whole genome shotgun (WGS) entry which is preliminary data.</text>
</comment>
<evidence type="ECO:0000313" key="2">
    <source>
        <dbReference type="EMBL" id="TWB27689.1"/>
    </source>
</evidence>
<feature type="signal peptide" evidence="1">
    <location>
        <begin position="1"/>
        <end position="21"/>
    </location>
</feature>
<evidence type="ECO:0008006" key="4">
    <source>
        <dbReference type="Google" id="ProtNLM"/>
    </source>
</evidence>
<dbReference type="EMBL" id="VITO01000006">
    <property type="protein sequence ID" value="TWB27689.1"/>
    <property type="molecule type" value="Genomic_DNA"/>
</dbReference>
<keyword evidence="1" id="KW-0732">Signal</keyword>
<protein>
    <recommendedName>
        <fullName evidence="4">Secreted protein</fullName>
    </recommendedName>
</protein>
<dbReference type="RefSeq" id="WP_145616794.1">
    <property type="nucleotide sequence ID" value="NZ_VITO01000006.1"/>
</dbReference>
<keyword evidence="3" id="KW-1185">Reference proteome</keyword>
<proteinExistence type="predicted"/>
<evidence type="ECO:0000256" key="1">
    <source>
        <dbReference type="SAM" id="SignalP"/>
    </source>
</evidence>
<reference evidence="2 3" key="1">
    <citation type="submission" date="2019-06" db="EMBL/GenBank/DDBJ databases">
        <title>Genomic Encyclopedia of Type Strains, Phase IV (KMG-V): Genome sequencing to study the core and pangenomes of soil and plant-associated prokaryotes.</title>
        <authorList>
            <person name="Whitman W."/>
        </authorList>
    </citation>
    <scope>NUCLEOTIDE SEQUENCE [LARGE SCALE GENOMIC DNA]</scope>
    <source>
        <strain evidence="2 3">BR 11865</strain>
    </source>
</reference>
<dbReference type="AlphaFoldDB" id="A0A560G1G6"/>
<accession>A0A560G1G6</accession>